<dbReference type="RefSeq" id="XP_025370999.1">
    <property type="nucleotide sequence ID" value="XM_025515614.1"/>
</dbReference>
<evidence type="ECO:0000313" key="3">
    <source>
        <dbReference type="Proteomes" id="UP000245783"/>
    </source>
</evidence>
<dbReference type="EMBL" id="KZ819366">
    <property type="protein sequence ID" value="PWN43839.1"/>
    <property type="molecule type" value="Genomic_DNA"/>
</dbReference>
<sequence>MYQRENSPPFSPNLHPRLVRVLPLSLSRQELAKMATKSTTTVAAKTPAAQPPNSTGSTASDPQWNKAARPTESPKAGAPTIGKASQNSTSAAATTVPATGPAAENKPNPTSATSDAAAGEAKWNKATTPKAPPKADAPAIGVQTNLSPPPRPKPAAGLVMQQRQAALPNIVTWKPGQPQPTNKRPRAPTKLNDKPPRDFNRDSGDYGVVDLDAFLSNAPTPPPLPVSRVYPKDWLKNVQAFDSLTQEQIRNHIADTSSKYFDRLKAIAQAASLKDSMVKFSAATGMVFLEPTDATRKDPRRPQVDWDSDTFEALAAAQCALNPAMQDAIRNFGLEGKEVSSIDGIKDVGGVYGTEIAFVSMEPDGTEYWAPRPGYAVRTSTYPIVPDTVAVGQLVQGMALESNDGHNPVLAHRISAALQNNAGGPVVNPDVLGCVSNFIYGLTIHELAHFSQHCTKPVWDLDLQHAAAKSAYRTALNQAQSLKQQKEVSYTSPARNKTATVSEHFQDIGLIIQYLAETAASWNANVGMQAPFDSLSQWFAKGKTVTVTNAKGTIRFAHFEFDKNADGAALSAYKAELESAKLAADQKTDYINELARLVDLAAKWAGLRIGYEHQLSKQACNLVRLVKQLDVAHVNQRDVKAPRGLDVVTDFTTYVASFYGAAQQKTIQAMQTELKQTSTATPDTPEAKRRQVMAEIMKDIEPDLKRAAELERDGGKDPVKLAQLRELRAIRYETVFEFGASERFFNLFAMEFHAELNKISKGAPEEFLLNPKRERREYGAQLQEKEGDLNFRLPRGVKRPGRLPTEKQLGILFRYSIEDRHLYEDDKAPEFPADPYGSFKGAALPPWAPSKAKAP</sequence>
<dbReference type="InParanoid" id="A0A316W2C8"/>
<dbReference type="Proteomes" id="UP000245783">
    <property type="component" value="Unassembled WGS sequence"/>
</dbReference>
<protein>
    <submittedName>
        <fullName evidence="2">Uncharacterized protein</fullName>
    </submittedName>
</protein>
<dbReference type="OrthoDB" id="10486959at2759"/>
<feature type="compositionally biased region" description="Low complexity" evidence="1">
    <location>
        <begin position="124"/>
        <end position="139"/>
    </location>
</feature>
<feature type="compositionally biased region" description="Basic and acidic residues" evidence="1">
    <location>
        <begin position="191"/>
        <end position="202"/>
    </location>
</feature>
<dbReference type="AlphaFoldDB" id="A0A316W2C8"/>
<evidence type="ECO:0000256" key="1">
    <source>
        <dbReference type="SAM" id="MobiDB-lite"/>
    </source>
</evidence>
<feature type="region of interest" description="Disordered" evidence="1">
    <location>
        <begin position="32"/>
        <end position="158"/>
    </location>
</feature>
<feature type="region of interest" description="Disordered" evidence="1">
    <location>
        <begin position="172"/>
        <end position="202"/>
    </location>
</feature>
<accession>A0A316W2C8</accession>
<proteinExistence type="predicted"/>
<reference evidence="2 3" key="1">
    <citation type="journal article" date="2018" name="Mol. Biol. Evol.">
        <title>Broad Genomic Sampling Reveals a Smut Pathogenic Ancestry of the Fungal Clade Ustilaginomycotina.</title>
        <authorList>
            <person name="Kijpornyongpan T."/>
            <person name="Mondo S.J."/>
            <person name="Barry K."/>
            <person name="Sandor L."/>
            <person name="Lee J."/>
            <person name="Lipzen A."/>
            <person name="Pangilinan J."/>
            <person name="LaButti K."/>
            <person name="Hainaut M."/>
            <person name="Henrissat B."/>
            <person name="Grigoriev I.V."/>
            <person name="Spatafora J.W."/>
            <person name="Aime M.C."/>
        </authorList>
    </citation>
    <scope>NUCLEOTIDE SEQUENCE [LARGE SCALE GENOMIC DNA]</scope>
    <source>
        <strain evidence="2 3">MCA 4658</strain>
    </source>
</reference>
<gene>
    <name evidence="2" type="ORF">IE81DRAFT_340492</name>
</gene>
<feature type="compositionally biased region" description="Low complexity" evidence="1">
    <location>
        <begin position="84"/>
        <end position="103"/>
    </location>
</feature>
<dbReference type="GeneID" id="37037484"/>
<organism evidence="2 3">
    <name type="scientific">Ceraceosorus guamensis</name>
    <dbReference type="NCBI Taxonomy" id="1522189"/>
    <lineage>
        <taxon>Eukaryota</taxon>
        <taxon>Fungi</taxon>
        <taxon>Dikarya</taxon>
        <taxon>Basidiomycota</taxon>
        <taxon>Ustilaginomycotina</taxon>
        <taxon>Exobasidiomycetes</taxon>
        <taxon>Ceraceosorales</taxon>
        <taxon>Ceraceosoraceae</taxon>
        <taxon>Ceraceosorus</taxon>
    </lineage>
</organism>
<evidence type="ECO:0000313" key="2">
    <source>
        <dbReference type="EMBL" id="PWN43839.1"/>
    </source>
</evidence>
<feature type="compositionally biased region" description="Polar residues" evidence="1">
    <location>
        <begin position="51"/>
        <end position="63"/>
    </location>
</feature>
<name>A0A316W2C8_9BASI</name>
<keyword evidence="3" id="KW-1185">Reference proteome</keyword>
<feature type="compositionally biased region" description="Low complexity" evidence="1">
    <location>
        <begin position="32"/>
        <end position="48"/>
    </location>
</feature>